<protein>
    <submittedName>
        <fullName evidence="2">LRAT domain-containing protein</fullName>
    </submittedName>
</protein>
<accession>A0A1I8HE06</accession>
<sequence length="192" mass="20391">MFTDRDVYLDQLVSRVSTARCIDGGGLGPLGHTGVVARVVSGQFFLIDKGAPDEDDSTYSACYRVGHSRVVALTRDQLADSSTAVVGPAARWRLENSTTVTPLRRTTLQHLLAACGPNYDTLLDNCWNGVERMMARANRRGSTTDDDADGSSDDSLLDGPMPWQAKLAFGVGAAVGALAGFGALFASRGGHR</sequence>
<keyword evidence="1" id="KW-1185">Reference proteome</keyword>
<organism evidence="1 2">
    <name type="scientific">Macrostomum lignano</name>
    <dbReference type="NCBI Taxonomy" id="282301"/>
    <lineage>
        <taxon>Eukaryota</taxon>
        <taxon>Metazoa</taxon>
        <taxon>Spiralia</taxon>
        <taxon>Lophotrochozoa</taxon>
        <taxon>Platyhelminthes</taxon>
        <taxon>Rhabditophora</taxon>
        <taxon>Macrostomorpha</taxon>
        <taxon>Macrostomida</taxon>
        <taxon>Macrostomidae</taxon>
        <taxon>Macrostomum</taxon>
    </lineage>
</organism>
<reference evidence="2" key="1">
    <citation type="submission" date="2016-11" db="UniProtKB">
        <authorList>
            <consortium name="WormBaseParasite"/>
        </authorList>
    </citation>
    <scope>IDENTIFICATION</scope>
</reference>
<evidence type="ECO:0000313" key="1">
    <source>
        <dbReference type="Proteomes" id="UP000095280"/>
    </source>
</evidence>
<dbReference type="AlphaFoldDB" id="A0A1I8HE06"/>
<proteinExistence type="predicted"/>
<dbReference type="Proteomes" id="UP000095280">
    <property type="component" value="Unplaced"/>
</dbReference>
<dbReference type="WBParaSite" id="maker-uti_cns_0005488-snap-gene-0.6-mRNA-1">
    <property type="protein sequence ID" value="maker-uti_cns_0005488-snap-gene-0.6-mRNA-1"/>
    <property type="gene ID" value="maker-uti_cns_0005488-snap-gene-0.6"/>
</dbReference>
<name>A0A1I8HE06_9PLAT</name>
<evidence type="ECO:0000313" key="2">
    <source>
        <dbReference type="WBParaSite" id="maker-uti_cns_0005488-snap-gene-0.6-mRNA-1"/>
    </source>
</evidence>